<gene>
    <name evidence="2" type="ORF">EU555_17685</name>
</gene>
<feature type="domain" description="HicB-like antitoxin of toxin-antitoxin system" evidence="1">
    <location>
        <begin position="9"/>
        <end position="126"/>
    </location>
</feature>
<organism evidence="2 3">
    <name type="scientific">Methylobacterium nonmethylotrophicum</name>
    <dbReference type="NCBI Taxonomy" id="1141884"/>
    <lineage>
        <taxon>Bacteria</taxon>
        <taxon>Pseudomonadati</taxon>
        <taxon>Pseudomonadota</taxon>
        <taxon>Alphaproteobacteria</taxon>
        <taxon>Hyphomicrobiales</taxon>
        <taxon>Methylobacteriaceae</taxon>
        <taxon>Methylobacterium</taxon>
    </lineage>
</organism>
<evidence type="ECO:0000313" key="2">
    <source>
        <dbReference type="EMBL" id="TGD97990.1"/>
    </source>
</evidence>
<dbReference type="RefSeq" id="WP_135416351.1">
    <property type="nucleotide sequence ID" value="NZ_SRLB01000012.1"/>
</dbReference>
<proteinExistence type="predicted"/>
<evidence type="ECO:0000259" key="1">
    <source>
        <dbReference type="Pfam" id="PF15919"/>
    </source>
</evidence>
<dbReference type="OrthoDB" id="9807959at2"/>
<dbReference type="InterPro" id="IPR031807">
    <property type="entry name" value="HicB-like"/>
</dbReference>
<dbReference type="AlphaFoldDB" id="A0A4Z0NQC8"/>
<reference evidence="2 3" key="1">
    <citation type="submission" date="2019-04" db="EMBL/GenBank/DDBJ databases">
        <authorList>
            <person name="Feng G."/>
            <person name="Zhu H."/>
        </authorList>
    </citation>
    <scope>NUCLEOTIDE SEQUENCE [LARGE SCALE GENOMIC DNA]</scope>
    <source>
        <strain evidence="2 3">6HR-1</strain>
    </source>
</reference>
<accession>A0A4Z0NQC8</accession>
<dbReference type="Pfam" id="PF15919">
    <property type="entry name" value="HicB_lk_antitox"/>
    <property type="match status" value="1"/>
</dbReference>
<dbReference type="Gene3D" id="3.30.160.250">
    <property type="match status" value="1"/>
</dbReference>
<name>A0A4Z0NQC8_9HYPH</name>
<comment type="caution">
    <text evidence="2">The sequence shown here is derived from an EMBL/GenBank/DDBJ whole genome shotgun (WGS) entry which is preliminary data.</text>
</comment>
<evidence type="ECO:0000313" key="3">
    <source>
        <dbReference type="Proteomes" id="UP000297535"/>
    </source>
</evidence>
<keyword evidence="3" id="KW-1185">Reference proteome</keyword>
<dbReference type="Proteomes" id="UP000297535">
    <property type="component" value="Unassembled WGS sequence"/>
</dbReference>
<protein>
    <submittedName>
        <fullName evidence="2">HicB family protein</fullName>
    </submittedName>
</protein>
<sequence length="146" mass="15708">MTKVVMLIHGEPGNYGASFPDFPGATTGADDLDTLYDKAAEMLAFHVGGMIEDGLEVPLVRSLDALRDDPLFREDAADGMVGILDVDLPGKTVRVNLTMNESDLRRIDRAAAAAHETRSGWLVRAANAQLRGASRAPGEEHHAAKR</sequence>
<dbReference type="EMBL" id="SRLB01000012">
    <property type="protein sequence ID" value="TGD97990.1"/>
    <property type="molecule type" value="Genomic_DNA"/>
</dbReference>
<dbReference type="InterPro" id="IPR035069">
    <property type="entry name" value="TTHA1013/TTHA0281-like"/>
</dbReference>
<dbReference type="SUPFAM" id="SSF143100">
    <property type="entry name" value="TTHA1013/TTHA0281-like"/>
    <property type="match status" value="1"/>
</dbReference>